<evidence type="ECO:0000313" key="3">
    <source>
        <dbReference type="Proteomes" id="UP000276634"/>
    </source>
</evidence>
<accession>A0A3N1Y5K6</accession>
<dbReference type="Proteomes" id="UP000276634">
    <property type="component" value="Unassembled WGS sequence"/>
</dbReference>
<sequence length="414" mass="44720">MKLDARTLFLLVVVALGVGVVAYRMGAEQGGGPAPQATAPAPQPAPAPAAVPPAPAPESAAAAHARAGVELPADNGRFTRFRTGNRNVKALLVDDGVVWVGTSGGVVRYDPRTEDTRFFDVRSGLLSNGIFYLGKLQGRLAVGTYGGGLSLLYDAETGSWDNYNIQHGLADAFVYDVLEASNGDIWIATWSGANRVRGGRLDDRAAWDTFTVKNTQGGLPNDWVYGLDEGPDGSIWLATEGGLARFKDGAWQHWTHDDGLGAPYEKVKEQNPFQTDPAQVSAHHARQKQEQGLTRVSGAYNPNYVISMVVTPDGAVWCGTWGGGLARLKDGQWTNFTMDEGLPGNHIFMLHVDRRGRLWVGTNNGLTRYEDGRFTPAITQRDGLVTSNVFSMADGEDGFYWIGTFGGVTRMKME</sequence>
<dbReference type="AlphaFoldDB" id="A0A3N1Y5K6"/>
<organism evidence="2 3">
    <name type="scientific">Inmirania thermothiophila</name>
    <dbReference type="NCBI Taxonomy" id="1750597"/>
    <lineage>
        <taxon>Bacteria</taxon>
        <taxon>Pseudomonadati</taxon>
        <taxon>Pseudomonadota</taxon>
        <taxon>Gammaproteobacteria</taxon>
        <taxon>Chromatiales</taxon>
        <taxon>Ectothiorhodospiraceae</taxon>
        <taxon>Inmirania</taxon>
    </lineage>
</organism>
<name>A0A3N1Y5K6_9GAMM</name>
<dbReference type="SUPFAM" id="SSF63829">
    <property type="entry name" value="Calcium-dependent phosphotriesterase"/>
    <property type="match status" value="1"/>
</dbReference>
<dbReference type="InterPro" id="IPR015943">
    <property type="entry name" value="WD40/YVTN_repeat-like_dom_sf"/>
</dbReference>
<protein>
    <submittedName>
        <fullName evidence="2">Two component regulator with propeller domain</fullName>
    </submittedName>
</protein>
<evidence type="ECO:0000313" key="2">
    <source>
        <dbReference type="EMBL" id="ROR32902.1"/>
    </source>
</evidence>
<dbReference type="RefSeq" id="WP_170165112.1">
    <property type="nucleotide sequence ID" value="NZ_RJVI01000002.1"/>
</dbReference>
<evidence type="ECO:0000256" key="1">
    <source>
        <dbReference type="SAM" id="MobiDB-lite"/>
    </source>
</evidence>
<reference evidence="2 3" key="1">
    <citation type="submission" date="2018-11" db="EMBL/GenBank/DDBJ databases">
        <title>Genomic Encyclopedia of Type Strains, Phase IV (KMG-IV): sequencing the most valuable type-strain genomes for metagenomic binning, comparative biology and taxonomic classification.</title>
        <authorList>
            <person name="Goeker M."/>
        </authorList>
    </citation>
    <scope>NUCLEOTIDE SEQUENCE [LARGE SCALE GENOMIC DNA]</scope>
    <source>
        <strain evidence="2 3">DSM 100275</strain>
    </source>
</reference>
<feature type="compositionally biased region" description="Pro residues" evidence="1">
    <location>
        <begin position="41"/>
        <end position="56"/>
    </location>
</feature>
<comment type="caution">
    <text evidence="2">The sequence shown here is derived from an EMBL/GenBank/DDBJ whole genome shotgun (WGS) entry which is preliminary data.</text>
</comment>
<dbReference type="Pfam" id="PF07494">
    <property type="entry name" value="Reg_prop"/>
    <property type="match status" value="2"/>
</dbReference>
<gene>
    <name evidence="2" type="ORF">EDC57_2117</name>
</gene>
<dbReference type="EMBL" id="RJVI01000002">
    <property type="protein sequence ID" value="ROR32902.1"/>
    <property type="molecule type" value="Genomic_DNA"/>
</dbReference>
<feature type="region of interest" description="Disordered" evidence="1">
    <location>
        <begin position="29"/>
        <end position="59"/>
    </location>
</feature>
<dbReference type="InterPro" id="IPR011110">
    <property type="entry name" value="Reg_prop"/>
</dbReference>
<dbReference type="Gene3D" id="2.130.10.10">
    <property type="entry name" value="YVTN repeat-like/Quinoprotein amine dehydrogenase"/>
    <property type="match status" value="2"/>
</dbReference>
<proteinExistence type="predicted"/>
<keyword evidence="3" id="KW-1185">Reference proteome</keyword>